<proteinExistence type="predicted"/>
<keyword evidence="3" id="KW-1185">Reference proteome</keyword>
<dbReference type="AlphaFoldDB" id="A0A5B7HAU6"/>
<evidence type="ECO:0000313" key="3">
    <source>
        <dbReference type="Proteomes" id="UP000324222"/>
    </source>
</evidence>
<dbReference type="Proteomes" id="UP000324222">
    <property type="component" value="Unassembled WGS sequence"/>
</dbReference>
<evidence type="ECO:0000313" key="2">
    <source>
        <dbReference type="EMBL" id="MPC66725.1"/>
    </source>
</evidence>
<protein>
    <submittedName>
        <fullName evidence="2">Uncharacterized protein</fullName>
    </submittedName>
</protein>
<dbReference type="EMBL" id="VSRR010025169">
    <property type="protein sequence ID" value="MPC66725.1"/>
    <property type="molecule type" value="Genomic_DNA"/>
</dbReference>
<feature type="region of interest" description="Disordered" evidence="1">
    <location>
        <begin position="81"/>
        <end position="102"/>
    </location>
</feature>
<evidence type="ECO:0000256" key="1">
    <source>
        <dbReference type="SAM" id="MobiDB-lite"/>
    </source>
</evidence>
<sequence length="102" mass="11265">MCDVRRVFLSPASCGEPRSSTTLGNEQLTDLHLFIAETGHSWAGRCMKTCVHSSAMATSDISCRGCKFDYWEIIAPAVPVEDSELNDNREEDIPQPGPSSFR</sequence>
<organism evidence="2 3">
    <name type="scientific">Portunus trituberculatus</name>
    <name type="common">Swimming crab</name>
    <name type="synonym">Neptunus trituberculatus</name>
    <dbReference type="NCBI Taxonomy" id="210409"/>
    <lineage>
        <taxon>Eukaryota</taxon>
        <taxon>Metazoa</taxon>
        <taxon>Ecdysozoa</taxon>
        <taxon>Arthropoda</taxon>
        <taxon>Crustacea</taxon>
        <taxon>Multicrustacea</taxon>
        <taxon>Malacostraca</taxon>
        <taxon>Eumalacostraca</taxon>
        <taxon>Eucarida</taxon>
        <taxon>Decapoda</taxon>
        <taxon>Pleocyemata</taxon>
        <taxon>Brachyura</taxon>
        <taxon>Eubrachyura</taxon>
        <taxon>Portunoidea</taxon>
        <taxon>Portunidae</taxon>
        <taxon>Portuninae</taxon>
        <taxon>Portunus</taxon>
    </lineage>
</organism>
<accession>A0A5B7HAU6</accession>
<comment type="caution">
    <text evidence="2">The sequence shown here is derived from an EMBL/GenBank/DDBJ whole genome shotgun (WGS) entry which is preliminary data.</text>
</comment>
<name>A0A5B7HAU6_PORTR</name>
<reference evidence="2 3" key="1">
    <citation type="submission" date="2019-05" db="EMBL/GenBank/DDBJ databases">
        <title>Another draft genome of Portunus trituberculatus and its Hox gene families provides insights of decapod evolution.</title>
        <authorList>
            <person name="Jeong J.-H."/>
            <person name="Song I."/>
            <person name="Kim S."/>
            <person name="Choi T."/>
            <person name="Kim D."/>
            <person name="Ryu S."/>
            <person name="Kim W."/>
        </authorList>
    </citation>
    <scope>NUCLEOTIDE SEQUENCE [LARGE SCALE GENOMIC DNA]</scope>
    <source>
        <tissue evidence="2">Muscle</tissue>
    </source>
</reference>
<gene>
    <name evidence="2" type="ORF">E2C01_060877</name>
</gene>